<dbReference type="SMART" id="SM00966">
    <property type="entry name" value="SpoVT_AbrB"/>
    <property type="match status" value="1"/>
</dbReference>
<keyword evidence="1" id="KW-0238">DNA-binding</keyword>
<protein>
    <submittedName>
        <fullName evidence="3">Programmed cell death antitoxin MazE</fullName>
    </submittedName>
</protein>
<dbReference type="InterPro" id="IPR037914">
    <property type="entry name" value="SpoVT-AbrB_sf"/>
</dbReference>
<dbReference type="KEGG" id="nti:DNFV4_03926"/>
<dbReference type="SUPFAM" id="SSF89447">
    <property type="entry name" value="AbrB/MazE/MraZ-like"/>
    <property type="match status" value="1"/>
</dbReference>
<name>A0AA86N2G3_9BACT</name>
<sequence>MKTTAQKWGNSLAIRVPKSIAQQAGLKVKDDLEIEIRKGAIVLRPRLRRVYRLEDLVKRIAPRNVHEETDFCGPVGRGILKSRRPYMPDRGDIVWMQFSPQAGHE</sequence>
<dbReference type="Pfam" id="PF04014">
    <property type="entry name" value="MazE_antitoxin"/>
    <property type="match status" value="1"/>
</dbReference>
<dbReference type="PANTHER" id="PTHR40516">
    <property type="entry name" value="ANTITOXIN CHPS-RELATED"/>
    <property type="match status" value="1"/>
</dbReference>
<dbReference type="Gene3D" id="2.10.260.10">
    <property type="match status" value="1"/>
</dbReference>
<dbReference type="PANTHER" id="PTHR40516:SF1">
    <property type="entry name" value="ANTITOXIN CHPS-RELATED"/>
    <property type="match status" value="1"/>
</dbReference>
<evidence type="ECO:0000313" key="3">
    <source>
        <dbReference type="EMBL" id="CAI4033490.1"/>
    </source>
</evidence>
<feature type="domain" description="SpoVT-AbrB" evidence="2">
    <location>
        <begin position="3"/>
        <end position="48"/>
    </location>
</feature>
<evidence type="ECO:0000313" key="4">
    <source>
        <dbReference type="Proteomes" id="UP001179121"/>
    </source>
</evidence>
<dbReference type="InterPro" id="IPR007159">
    <property type="entry name" value="SpoVT-AbrB_dom"/>
</dbReference>
<accession>A0AA86N2G3</accession>
<gene>
    <name evidence="3" type="ORF">DNFV4_03926</name>
</gene>
<reference evidence="3" key="1">
    <citation type="submission" date="2022-10" db="EMBL/GenBank/DDBJ databases">
        <authorList>
            <person name="Koch H."/>
        </authorList>
    </citation>
    <scope>NUCLEOTIDE SEQUENCE</scope>
    <source>
        <strain evidence="3">DNF</strain>
    </source>
</reference>
<dbReference type="InterPro" id="IPR039052">
    <property type="entry name" value="Antitox_PemI-like"/>
</dbReference>
<evidence type="ECO:0000256" key="1">
    <source>
        <dbReference type="PROSITE-ProRule" id="PRU01076"/>
    </source>
</evidence>
<dbReference type="Proteomes" id="UP001179121">
    <property type="component" value="Chromosome"/>
</dbReference>
<dbReference type="GO" id="GO:0003677">
    <property type="term" value="F:DNA binding"/>
    <property type="evidence" value="ECO:0007669"/>
    <property type="project" value="UniProtKB-UniRule"/>
</dbReference>
<dbReference type="EMBL" id="OX365700">
    <property type="protein sequence ID" value="CAI4033490.1"/>
    <property type="molecule type" value="Genomic_DNA"/>
</dbReference>
<dbReference type="AlphaFoldDB" id="A0AA86N2G3"/>
<organism evidence="3 4">
    <name type="scientific">Nitrospira tepida</name>
    <dbReference type="NCBI Taxonomy" id="2973512"/>
    <lineage>
        <taxon>Bacteria</taxon>
        <taxon>Pseudomonadati</taxon>
        <taxon>Nitrospirota</taxon>
        <taxon>Nitrospiria</taxon>
        <taxon>Nitrospirales</taxon>
        <taxon>Nitrospiraceae</taxon>
        <taxon>Nitrospira</taxon>
    </lineage>
</organism>
<dbReference type="GO" id="GO:0097351">
    <property type="term" value="F:toxin sequestering activity"/>
    <property type="evidence" value="ECO:0007669"/>
    <property type="project" value="InterPro"/>
</dbReference>
<keyword evidence="4" id="KW-1185">Reference proteome</keyword>
<dbReference type="PROSITE" id="PS51740">
    <property type="entry name" value="SPOVT_ABRB"/>
    <property type="match status" value="1"/>
</dbReference>
<evidence type="ECO:0000259" key="2">
    <source>
        <dbReference type="PROSITE" id="PS51740"/>
    </source>
</evidence>
<proteinExistence type="predicted"/>